<evidence type="ECO:0000256" key="7">
    <source>
        <dbReference type="SAM" id="MobiDB-lite"/>
    </source>
</evidence>
<evidence type="ECO:0000256" key="4">
    <source>
        <dbReference type="ARBA" id="ARBA00023015"/>
    </source>
</evidence>
<dbReference type="SUPFAM" id="SSF57667">
    <property type="entry name" value="beta-beta-alpha zinc fingers"/>
    <property type="match status" value="1"/>
</dbReference>
<feature type="compositionally biased region" description="Pro residues" evidence="7">
    <location>
        <begin position="466"/>
        <end position="475"/>
    </location>
</feature>
<reference evidence="10" key="1">
    <citation type="submission" date="2024-04" db="EMBL/GenBank/DDBJ databases">
        <title>Salinicola lusitanus LLJ914,a marine bacterium isolated from the Okinawa Trough.</title>
        <authorList>
            <person name="Li J."/>
        </authorList>
    </citation>
    <scope>NUCLEOTIDE SEQUENCE [LARGE SCALE GENOMIC DNA]</scope>
</reference>
<keyword evidence="2 6" id="KW-0863">Zinc-finger</keyword>
<name>A0AAW0PIL7_9GOBI</name>
<sequence>MAGANAKPELEDPPSTLRSPVWEHFGFPIKITDGQRQADKSKAVCRLCSAEIGYTSGNTSNLSTHLKRHHPTVSLTSTRKKTTVQTQITSAFKQPLAANSDRAKAITRSIGIYMANGPASYSLVESAGFKYMMKIIEPRYQIPSRPHFSQKVVPALYEQAKSAILNELTSVSAVALTTDGWTSRATESYLTVTVHFISSEWKMMSHVLQTRAIYDQHTSTNLAEALKEAVHEWKLERSDATIPVTTDNARNIINAVKEAGSTTAAHILQSKQEMLNVPKHKLIQDVPTRWNSSYDMLERYLEQQAAVYSALTEKALKKNKDINTLNDQDVVMAEELLDVLKPLKTITTLMSTESTASVSMILPLKTTVLHSMQARPGDSPTVRDIKVAIKENLEDRYSACLQFLHKCTAMDPRFKSLPHLDDEQREQIFNDVIAEVIKTKEQQAATDTETLVETSDDPGPSTSTQPLPPPAKSLQ</sequence>
<organism evidence="9 10">
    <name type="scientific">Mugilogobius chulae</name>
    <name type="common">yellowstripe goby</name>
    <dbReference type="NCBI Taxonomy" id="88201"/>
    <lineage>
        <taxon>Eukaryota</taxon>
        <taxon>Metazoa</taxon>
        <taxon>Chordata</taxon>
        <taxon>Craniata</taxon>
        <taxon>Vertebrata</taxon>
        <taxon>Euteleostomi</taxon>
        <taxon>Actinopterygii</taxon>
        <taxon>Neopterygii</taxon>
        <taxon>Teleostei</taxon>
        <taxon>Neoteleostei</taxon>
        <taxon>Acanthomorphata</taxon>
        <taxon>Gobiaria</taxon>
        <taxon>Gobiiformes</taxon>
        <taxon>Gobioidei</taxon>
        <taxon>Gobiidae</taxon>
        <taxon>Gobionellinae</taxon>
        <taxon>Mugilogobius</taxon>
    </lineage>
</organism>
<feature type="domain" description="BED-type" evidence="8">
    <location>
        <begin position="16"/>
        <end position="77"/>
    </location>
</feature>
<evidence type="ECO:0000259" key="8">
    <source>
        <dbReference type="PROSITE" id="PS50808"/>
    </source>
</evidence>
<accession>A0AAW0PIL7</accession>
<dbReference type="EMBL" id="JBBPFD010000006">
    <property type="protein sequence ID" value="KAK7921885.1"/>
    <property type="molecule type" value="Genomic_DNA"/>
</dbReference>
<feature type="region of interest" description="Disordered" evidence="7">
    <location>
        <begin position="440"/>
        <end position="475"/>
    </location>
</feature>
<dbReference type="SMART" id="SM00614">
    <property type="entry name" value="ZnF_BED"/>
    <property type="match status" value="1"/>
</dbReference>
<dbReference type="PANTHER" id="PTHR46481:SF4">
    <property type="entry name" value="ZINC FINGER BED DOMAIN-CONTAINING PROTEIN 4"/>
    <property type="match status" value="1"/>
</dbReference>
<dbReference type="Proteomes" id="UP001460270">
    <property type="component" value="Unassembled WGS sequence"/>
</dbReference>
<gene>
    <name evidence="9" type="ORF">WMY93_008787</name>
</gene>
<feature type="compositionally biased region" description="Polar residues" evidence="7">
    <location>
        <begin position="442"/>
        <end position="453"/>
    </location>
</feature>
<dbReference type="PANTHER" id="PTHR46481">
    <property type="entry name" value="ZINC FINGER BED DOMAIN-CONTAINING PROTEIN 4"/>
    <property type="match status" value="1"/>
</dbReference>
<dbReference type="GO" id="GO:0008270">
    <property type="term" value="F:zinc ion binding"/>
    <property type="evidence" value="ECO:0007669"/>
    <property type="project" value="UniProtKB-KW"/>
</dbReference>
<keyword evidence="4" id="KW-0805">Transcription regulation</keyword>
<dbReference type="InterPro" id="IPR036236">
    <property type="entry name" value="Znf_C2H2_sf"/>
</dbReference>
<proteinExistence type="predicted"/>
<evidence type="ECO:0000256" key="2">
    <source>
        <dbReference type="ARBA" id="ARBA00022771"/>
    </source>
</evidence>
<keyword evidence="5" id="KW-0804">Transcription</keyword>
<dbReference type="InterPro" id="IPR052035">
    <property type="entry name" value="ZnF_BED_domain_contain"/>
</dbReference>
<dbReference type="Pfam" id="PF02892">
    <property type="entry name" value="zf-BED"/>
    <property type="match status" value="1"/>
</dbReference>
<evidence type="ECO:0000256" key="5">
    <source>
        <dbReference type="ARBA" id="ARBA00023163"/>
    </source>
</evidence>
<keyword evidence="10" id="KW-1185">Reference proteome</keyword>
<dbReference type="InterPro" id="IPR012337">
    <property type="entry name" value="RNaseH-like_sf"/>
</dbReference>
<dbReference type="PROSITE" id="PS50808">
    <property type="entry name" value="ZF_BED"/>
    <property type="match status" value="1"/>
</dbReference>
<dbReference type="GO" id="GO:0003677">
    <property type="term" value="F:DNA binding"/>
    <property type="evidence" value="ECO:0007669"/>
    <property type="project" value="InterPro"/>
</dbReference>
<evidence type="ECO:0000256" key="6">
    <source>
        <dbReference type="PROSITE-ProRule" id="PRU00027"/>
    </source>
</evidence>
<dbReference type="SUPFAM" id="SSF140996">
    <property type="entry name" value="Hermes dimerisation domain"/>
    <property type="match status" value="1"/>
</dbReference>
<evidence type="ECO:0000313" key="10">
    <source>
        <dbReference type="Proteomes" id="UP001460270"/>
    </source>
</evidence>
<dbReference type="SUPFAM" id="SSF53098">
    <property type="entry name" value="Ribonuclease H-like"/>
    <property type="match status" value="1"/>
</dbReference>
<dbReference type="AlphaFoldDB" id="A0AAW0PIL7"/>
<evidence type="ECO:0000313" key="9">
    <source>
        <dbReference type="EMBL" id="KAK7921885.1"/>
    </source>
</evidence>
<evidence type="ECO:0000256" key="1">
    <source>
        <dbReference type="ARBA" id="ARBA00022723"/>
    </source>
</evidence>
<evidence type="ECO:0000256" key="3">
    <source>
        <dbReference type="ARBA" id="ARBA00022833"/>
    </source>
</evidence>
<keyword evidence="3" id="KW-0862">Zinc</keyword>
<protein>
    <recommendedName>
        <fullName evidence="8">BED-type domain-containing protein</fullName>
    </recommendedName>
</protein>
<keyword evidence="1" id="KW-0479">Metal-binding</keyword>
<comment type="caution">
    <text evidence="9">The sequence shown here is derived from an EMBL/GenBank/DDBJ whole genome shotgun (WGS) entry which is preliminary data.</text>
</comment>
<dbReference type="InterPro" id="IPR003656">
    <property type="entry name" value="Znf_BED"/>
</dbReference>